<accession>A0A251X7W4</accession>
<dbReference type="GO" id="GO:0016706">
    <property type="term" value="F:2-oxoglutarate-dependent dioxygenase activity"/>
    <property type="evidence" value="ECO:0007669"/>
    <property type="project" value="UniProtKB-ARBA"/>
</dbReference>
<keyword evidence="1" id="KW-0560">Oxidoreductase</keyword>
<protein>
    <recommendedName>
        <fullName evidence="2">TauD/TfdA-like domain-containing protein</fullName>
    </recommendedName>
</protein>
<dbReference type="Proteomes" id="UP000194798">
    <property type="component" value="Unassembled WGS sequence"/>
</dbReference>
<reference evidence="3 4" key="1">
    <citation type="submission" date="2016-12" db="EMBL/GenBank/DDBJ databases">
        <title>Thioflexothrix psekupsii D3 genome sequencing and assembly.</title>
        <authorList>
            <person name="Fomenkov A."/>
            <person name="Vincze T."/>
            <person name="Grabovich M."/>
            <person name="Anton B.P."/>
            <person name="Dubinina G."/>
            <person name="Orlova M."/>
            <person name="Belousova E."/>
            <person name="Roberts R.J."/>
        </authorList>
    </citation>
    <scope>NUCLEOTIDE SEQUENCE [LARGE SCALE GENOMIC DNA]</scope>
    <source>
        <strain evidence="3">D3</strain>
    </source>
</reference>
<name>A0A251X7W4_9GAMM</name>
<gene>
    <name evidence="3" type="ORF">TPSD3_07030</name>
</gene>
<organism evidence="3 4">
    <name type="scientific">Thioflexithrix psekupsensis</name>
    <dbReference type="NCBI Taxonomy" id="1570016"/>
    <lineage>
        <taxon>Bacteria</taxon>
        <taxon>Pseudomonadati</taxon>
        <taxon>Pseudomonadota</taxon>
        <taxon>Gammaproteobacteria</taxon>
        <taxon>Thiotrichales</taxon>
        <taxon>Thioflexithrix</taxon>
    </lineage>
</organism>
<dbReference type="OrthoDB" id="9770519at2"/>
<dbReference type="Pfam" id="PF02668">
    <property type="entry name" value="TauD"/>
    <property type="match status" value="1"/>
</dbReference>
<sequence length="293" mass="33453">MSFDFRTFSDASNYNAFRTEKLQHYPLSVENITVEVRDPAQLSTVEREQMARCLAQTNMVIYRVTDAEKVDKTVLTALGRQWGLTRIDTTLCTEEDGITALQVVSEGQAHEYIPYTNQPLNWHTDGYYNALDSHVLALLMYCVRPSVSGGENAYIDPDIAYIHLRDTNPDFITALMAADAMTIPANQQGDVVLRPAQSSAVFSFTKDGQLNMRYTVRKRHIQWADRPLVREAVACLNEFLNSDTQFHVRYRLHAGEGVLCNNVLHNRTGFTDGDTPDTQRLLYRIRYYDRVVI</sequence>
<keyword evidence="4" id="KW-1185">Reference proteome</keyword>
<dbReference type="SUPFAM" id="SSF51197">
    <property type="entry name" value="Clavaminate synthase-like"/>
    <property type="match status" value="1"/>
</dbReference>
<evidence type="ECO:0000256" key="1">
    <source>
        <dbReference type="ARBA" id="ARBA00023002"/>
    </source>
</evidence>
<dbReference type="EMBL" id="MSLT01000012">
    <property type="protein sequence ID" value="OUD14086.1"/>
    <property type="molecule type" value="Genomic_DNA"/>
</dbReference>
<dbReference type="AlphaFoldDB" id="A0A251X7W4"/>
<dbReference type="InterPro" id="IPR003819">
    <property type="entry name" value="TauD/TfdA-like"/>
</dbReference>
<feature type="domain" description="TauD/TfdA-like" evidence="2">
    <location>
        <begin position="24"/>
        <end position="285"/>
    </location>
</feature>
<evidence type="ECO:0000313" key="3">
    <source>
        <dbReference type="EMBL" id="OUD14086.1"/>
    </source>
</evidence>
<dbReference type="Gene3D" id="3.60.130.10">
    <property type="entry name" value="Clavaminate synthase-like"/>
    <property type="match status" value="1"/>
</dbReference>
<comment type="caution">
    <text evidence="3">The sequence shown here is derived from an EMBL/GenBank/DDBJ whole genome shotgun (WGS) entry which is preliminary data.</text>
</comment>
<evidence type="ECO:0000313" key="4">
    <source>
        <dbReference type="Proteomes" id="UP000194798"/>
    </source>
</evidence>
<evidence type="ECO:0000259" key="2">
    <source>
        <dbReference type="Pfam" id="PF02668"/>
    </source>
</evidence>
<proteinExistence type="predicted"/>
<dbReference type="InterPro" id="IPR042098">
    <property type="entry name" value="TauD-like_sf"/>
</dbReference>
<dbReference type="RefSeq" id="WP_086487869.1">
    <property type="nucleotide sequence ID" value="NZ_MSLT01000012.1"/>
</dbReference>